<dbReference type="Gene3D" id="1.10.510.10">
    <property type="entry name" value="Transferase(Phosphotransferase) domain 1"/>
    <property type="match status" value="1"/>
</dbReference>
<dbReference type="InterPro" id="IPR011009">
    <property type="entry name" value="Kinase-like_dom_sf"/>
</dbReference>
<dbReference type="AlphaFoldDB" id="A0A8H4L5I9"/>
<keyword evidence="2" id="KW-1185">Reference proteome</keyword>
<proteinExistence type="predicted"/>
<evidence type="ECO:0000313" key="2">
    <source>
        <dbReference type="Proteomes" id="UP000554235"/>
    </source>
</evidence>
<keyword evidence="1" id="KW-0808">Transferase</keyword>
<dbReference type="OrthoDB" id="192887at2759"/>
<sequence>MPCRECIRSLHFKKKEPLRDLLPKTPNLALGLLKKLLALNPSKRITVEEALKHPYLKPYHDPEDEPTPPQIHEEFFDFEKHKDSLSKEQPKKLIYQEIMR</sequence>
<organism evidence="1 2">
    <name type="scientific">Fusarium albosuccineum</name>
    <dbReference type="NCBI Taxonomy" id="1237068"/>
    <lineage>
        <taxon>Eukaryota</taxon>
        <taxon>Fungi</taxon>
        <taxon>Dikarya</taxon>
        <taxon>Ascomycota</taxon>
        <taxon>Pezizomycotina</taxon>
        <taxon>Sordariomycetes</taxon>
        <taxon>Hypocreomycetidae</taxon>
        <taxon>Hypocreales</taxon>
        <taxon>Nectriaceae</taxon>
        <taxon>Fusarium</taxon>
        <taxon>Fusarium decemcellulare species complex</taxon>
    </lineage>
</organism>
<protein>
    <submittedName>
        <fullName evidence="1">Mitogen-activated kinase</fullName>
    </submittedName>
</protein>
<accession>A0A8H4L5I9</accession>
<dbReference type="SUPFAM" id="SSF56112">
    <property type="entry name" value="Protein kinase-like (PK-like)"/>
    <property type="match status" value="1"/>
</dbReference>
<dbReference type="Proteomes" id="UP000554235">
    <property type="component" value="Unassembled WGS sequence"/>
</dbReference>
<comment type="caution">
    <text evidence="1">The sequence shown here is derived from an EMBL/GenBank/DDBJ whole genome shotgun (WGS) entry which is preliminary data.</text>
</comment>
<dbReference type="GO" id="GO:0016301">
    <property type="term" value="F:kinase activity"/>
    <property type="evidence" value="ECO:0007669"/>
    <property type="project" value="UniProtKB-KW"/>
</dbReference>
<dbReference type="EMBL" id="JAADYS010001695">
    <property type="protein sequence ID" value="KAF4461563.1"/>
    <property type="molecule type" value="Genomic_DNA"/>
</dbReference>
<evidence type="ECO:0000313" key="1">
    <source>
        <dbReference type="EMBL" id="KAF4461563.1"/>
    </source>
</evidence>
<reference evidence="1 2" key="1">
    <citation type="submission" date="2020-01" db="EMBL/GenBank/DDBJ databases">
        <title>Identification and distribution of gene clusters putatively required for synthesis of sphingolipid metabolism inhibitors in phylogenetically diverse species of the filamentous fungus Fusarium.</title>
        <authorList>
            <person name="Kim H.-S."/>
            <person name="Busman M."/>
            <person name="Brown D.W."/>
            <person name="Divon H."/>
            <person name="Uhlig S."/>
            <person name="Proctor R.H."/>
        </authorList>
    </citation>
    <scope>NUCLEOTIDE SEQUENCE [LARGE SCALE GENOMIC DNA]</scope>
    <source>
        <strain evidence="1 2">NRRL 20459</strain>
    </source>
</reference>
<gene>
    <name evidence="1" type="ORF">FALBO_11633</name>
</gene>
<dbReference type="Gene3D" id="3.30.200.20">
    <property type="entry name" value="Phosphorylase Kinase, domain 1"/>
    <property type="match status" value="1"/>
</dbReference>
<keyword evidence="1" id="KW-0418">Kinase</keyword>
<name>A0A8H4L5I9_9HYPO</name>